<comment type="caution">
    <text evidence="2">The sequence shown here is derived from an EMBL/GenBank/DDBJ whole genome shotgun (WGS) entry which is preliminary data.</text>
</comment>
<dbReference type="EMBL" id="JABBWK010000176">
    <property type="protein sequence ID" value="KAG1888898.1"/>
    <property type="molecule type" value="Genomic_DNA"/>
</dbReference>
<dbReference type="AlphaFoldDB" id="A0AAD4HD16"/>
<proteinExistence type="predicted"/>
<feature type="region of interest" description="Disordered" evidence="1">
    <location>
        <begin position="61"/>
        <end position="103"/>
    </location>
</feature>
<dbReference type="RefSeq" id="XP_041217217.1">
    <property type="nucleotide sequence ID" value="XM_041368713.1"/>
</dbReference>
<sequence>MAKQRQYLTLAIVPDSPTSADGDTTIIAALDSIFNDLDSTNSSDFLTQTRTDTEIEITELESAAATPSPPKAPTQVKCMQKPTKPKKKQKSAKNAPVSTDSPQPIKLTYNFSIFSASEYNKDFKKRSSSGKNGSFKLNTKPKKLDIKNYELSLSIPRLFPHPLPINEDDDYEILLECIRKHKDLTEKDEESKDKAPRGDDIDPANEEHNNNIKIICTRWVCHKKPGCHSDHCFVNPTDNIHFELGFSHFDCWAAAMCKGKEHATEDRPPNHHLFEALFENEDGPTKSLLTECRQQRNTVKNPRDPAAPVIHVNFPVDMFHGLHAGLPPVPPAVKTMHKG</sequence>
<dbReference type="GeneID" id="64663011"/>
<protein>
    <submittedName>
        <fullName evidence="2">Uncharacterized protein</fullName>
    </submittedName>
</protein>
<dbReference type="Proteomes" id="UP001195769">
    <property type="component" value="Unassembled WGS sequence"/>
</dbReference>
<reference evidence="2" key="1">
    <citation type="journal article" date="2020" name="New Phytol.">
        <title>Comparative genomics reveals dynamic genome evolution in host specialist ectomycorrhizal fungi.</title>
        <authorList>
            <person name="Lofgren L.A."/>
            <person name="Nguyen N.H."/>
            <person name="Vilgalys R."/>
            <person name="Ruytinx J."/>
            <person name="Liao H.L."/>
            <person name="Branco S."/>
            <person name="Kuo A."/>
            <person name="LaButti K."/>
            <person name="Lipzen A."/>
            <person name="Andreopoulos W."/>
            <person name="Pangilinan J."/>
            <person name="Riley R."/>
            <person name="Hundley H."/>
            <person name="Na H."/>
            <person name="Barry K."/>
            <person name="Grigoriev I.V."/>
            <person name="Stajich J.E."/>
            <person name="Kennedy P.G."/>
        </authorList>
    </citation>
    <scope>NUCLEOTIDE SEQUENCE</scope>
    <source>
        <strain evidence="2">FC203</strain>
    </source>
</reference>
<evidence type="ECO:0000256" key="1">
    <source>
        <dbReference type="SAM" id="MobiDB-lite"/>
    </source>
</evidence>
<keyword evidence="3" id="KW-1185">Reference proteome</keyword>
<evidence type="ECO:0000313" key="3">
    <source>
        <dbReference type="Proteomes" id="UP001195769"/>
    </source>
</evidence>
<feature type="region of interest" description="Disordered" evidence="1">
    <location>
        <begin position="185"/>
        <end position="206"/>
    </location>
</feature>
<feature type="compositionally biased region" description="Low complexity" evidence="1">
    <location>
        <begin position="73"/>
        <end position="82"/>
    </location>
</feature>
<gene>
    <name evidence="2" type="ORF">F5891DRAFT_1199129</name>
</gene>
<evidence type="ECO:0000313" key="2">
    <source>
        <dbReference type="EMBL" id="KAG1888898.1"/>
    </source>
</evidence>
<organism evidence="2 3">
    <name type="scientific">Suillus fuscotomentosus</name>
    <dbReference type="NCBI Taxonomy" id="1912939"/>
    <lineage>
        <taxon>Eukaryota</taxon>
        <taxon>Fungi</taxon>
        <taxon>Dikarya</taxon>
        <taxon>Basidiomycota</taxon>
        <taxon>Agaricomycotina</taxon>
        <taxon>Agaricomycetes</taxon>
        <taxon>Agaricomycetidae</taxon>
        <taxon>Boletales</taxon>
        <taxon>Suillineae</taxon>
        <taxon>Suillaceae</taxon>
        <taxon>Suillus</taxon>
    </lineage>
</organism>
<accession>A0AAD4HD16</accession>
<name>A0AAD4HD16_9AGAM</name>